<reference evidence="11" key="2">
    <citation type="submission" date="2025-08" db="UniProtKB">
        <authorList>
            <consortium name="Ensembl"/>
        </authorList>
    </citation>
    <scope>IDENTIFICATION</scope>
</reference>
<dbReference type="PANTHER" id="PTHR21461:SF52">
    <property type="entry name" value="GLYCOSYLTRANSFERASE FAMILY 92 PROTEIN"/>
    <property type="match status" value="1"/>
</dbReference>
<accession>A0A8C6MCJ3</accession>
<dbReference type="Proteomes" id="UP000694548">
    <property type="component" value="Chromosome sgr06"/>
</dbReference>
<feature type="region of interest" description="Disordered" evidence="9">
    <location>
        <begin position="29"/>
        <end position="52"/>
    </location>
</feature>
<keyword evidence="5" id="KW-0812">Transmembrane</keyword>
<dbReference type="GO" id="GO:0016757">
    <property type="term" value="F:glycosyltransferase activity"/>
    <property type="evidence" value="ECO:0007669"/>
    <property type="project" value="UniProtKB-UniRule"/>
</dbReference>
<protein>
    <recommendedName>
        <fullName evidence="8">Glycosyltransferase family 92 protein</fullName>
        <ecNumber evidence="8">2.4.1.-</ecNumber>
    </recommendedName>
</protein>
<evidence type="ECO:0000256" key="6">
    <source>
        <dbReference type="ARBA" id="ARBA00022989"/>
    </source>
</evidence>
<keyword evidence="12" id="KW-1185">Reference proteome</keyword>
<keyword evidence="10" id="KW-0732">Signal</keyword>
<evidence type="ECO:0000256" key="10">
    <source>
        <dbReference type="SAM" id="SignalP"/>
    </source>
</evidence>
<evidence type="ECO:0000256" key="8">
    <source>
        <dbReference type="RuleBase" id="RU366017"/>
    </source>
</evidence>
<dbReference type="Ensembl" id="ENSNFUT00015033720.1">
    <property type="protein sequence ID" value="ENSNFUP00015032265.1"/>
    <property type="gene ID" value="ENSNFUG00015015772.1"/>
</dbReference>
<feature type="compositionally biased region" description="Polar residues" evidence="9">
    <location>
        <begin position="32"/>
        <end position="41"/>
    </location>
</feature>
<feature type="chain" id="PRO_5034329027" description="Glycosyltransferase family 92 protein" evidence="10">
    <location>
        <begin position="22"/>
        <end position="383"/>
    </location>
</feature>
<reference evidence="11" key="3">
    <citation type="submission" date="2025-09" db="UniProtKB">
        <authorList>
            <consortium name="Ensembl"/>
        </authorList>
    </citation>
    <scope>IDENTIFICATION</scope>
</reference>
<dbReference type="GO" id="GO:0005737">
    <property type="term" value="C:cytoplasm"/>
    <property type="evidence" value="ECO:0007669"/>
    <property type="project" value="TreeGrafter"/>
</dbReference>
<comment type="subcellular location">
    <subcellularLocation>
        <location evidence="1">Membrane</location>
        <topology evidence="1">Single-pass membrane protein</topology>
    </subcellularLocation>
</comment>
<evidence type="ECO:0000313" key="12">
    <source>
        <dbReference type="Proteomes" id="UP000694548"/>
    </source>
</evidence>
<name>A0A8C6MCJ3_NOTFU</name>
<evidence type="ECO:0000313" key="11">
    <source>
        <dbReference type="Ensembl" id="ENSNFUP00015032265.1"/>
    </source>
</evidence>
<sequence length="383" mass="43391">MYVCLLLTALSLTLVIWLCRPGGNHLPWKQPNRVTSKPQTSGRKHATHNQIPGNKVVPGRSASLVKVNGTKTLLTSAFLEHRFTKKEVRVIAIVLRSEKVDYRCHLRCENQLNISSGFRFIHHDHFGFPYGAAHIMCPVPPSCESPAHIAITSAASEPKGTSFLWSELLMNTMSQDFVKTDDQTTLFVSAGFVEEVPWSLSEFLSVSDYWSPEHNPGVLHYFGQIPALNDCLYRHMYQAKYVAMHDIDELILPQSVDRYHLLTFLQKVTRAHSNTVDKCYQFENNVFPNNIVLPPSMPETKPPAQGCWKSVTGVNILEHLYQEPVNLRNVGKSFKIIVNPQAVFTTSVHGVLKSTNGCVWVNRTIARMYHTRFEATWFGLNML</sequence>
<evidence type="ECO:0000256" key="4">
    <source>
        <dbReference type="ARBA" id="ARBA00022679"/>
    </source>
</evidence>
<dbReference type="Pfam" id="PF01697">
    <property type="entry name" value="Glyco_transf_92"/>
    <property type="match status" value="1"/>
</dbReference>
<proteinExistence type="inferred from homology"/>
<keyword evidence="6" id="KW-1133">Transmembrane helix</keyword>
<keyword evidence="4 8" id="KW-0808">Transferase</keyword>
<evidence type="ECO:0000256" key="9">
    <source>
        <dbReference type="SAM" id="MobiDB-lite"/>
    </source>
</evidence>
<evidence type="ECO:0000256" key="7">
    <source>
        <dbReference type="ARBA" id="ARBA00023136"/>
    </source>
</evidence>
<organism evidence="11 12">
    <name type="scientific">Nothobranchius furzeri</name>
    <name type="common">Turquoise killifish</name>
    <dbReference type="NCBI Taxonomy" id="105023"/>
    <lineage>
        <taxon>Eukaryota</taxon>
        <taxon>Metazoa</taxon>
        <taxon>Chordata</taxon>
        <taxon>Craniata</taxon>
        <taxon>Vertebrata</taxon>
        <taxon>Euteleostomi</taxon>
        <taxon>Actinopterygii</taxon>
        <taxon>Neopterygii</taxon>
        <taxon>Teleostei</taxon>
        <taxon>Neoteleostei</taxon>
        <taxon>Acanthomorphata</taxon>
        <taxon>Ovalentaria</taxon>
        <taxon>Atherinomorphae</taxon>
        <taxon>Cyprinodontiformes</taxon>
        <taxon>Nothobranchiidae</taxon>
        <taxon>Nothobranchius</taxon>
    </lineage>
</organism>
<dbReference type="InterPro" id="IPR008166">
    <property type="entry name" value="Glyco_transf_92"/>
</dbReference>
<dbReference type="EC" id="2.4.1.-" evidence="8"/>
<dbReference type="AlphaFoldDB" id="A0A8C6MCJ3"/>
<feature type="signal peptide" evidence="10">
    <location>
        <begin position="1"/>
        <end position="21"/>
    </location>
</feature>
<reference evidence="11" key="1">
    <citation type="submission" date="2014-08" db="EMBL/GenBank/DDBJ databases">
        <authorList>
            <person name="Senf B."/>
            <person name="Petzold A."/>
            <person name="Downie B.R."/>
            <person name="Koch P."/>
            <person name="Platzer M."/>
        </authorList>
    </citation>
    <scope>NUCLEOTIDE SEQUENCE [LARGE SCALE GENOMIC DNA]</scope>
    <source>
        <strain evidence="11">GRZ</strain>
    </source>
</reference>
<dbReference type="GO" id="GO:0016020">
    <property type="term" value="C:membrane"/>
    <property type="evidence" value="ECO:0007669"/>
    <property type="project" value="UniProtKB-SubCell"/>
</dbReference>
<evidence type="ECO:0000256" key="2">
    <source>
        <dbReference type="ARBA" id="ARBA00007647"/>
    </source>
</evidence>
<evidence type="ECO:0000256" key="3">
    <source>
        <dbReference type="ARBA" id="ARBA00022676"/>
    </source>
</evidence>
<keyword evidence="7" id="KW-0472">Membrane</keyword>
<keyword evidence="3 8" id="KW-0328">Glycosyltransferase</keyword>
<dbReference type="PANTHER" id="PTHR21461">
    <property type="entry name" value="GLYCOSYLTRANSFERASE FAMILY 92 PROTEIN"/>
    <property type="match status" value="1"/>
</dbReference>
<comment type="similarity">
    <text evidence="2 8">Belongs to the glycosyltransferase 92 family.</text>
</comment>
<evidence type="ECO:0000256" key="1">
    <source>
        <dbReference type="ARBA" id="ARBA00004167"/>
    </source>
</evidence>
<dbReference type="GeneTree" id="ENSGT00530000064359"/>
<evidence type="ECO:0000256" key="5">
    <source>
        <dbReference type="ARBA" id="ARBA00022692"/>
    </source>
</evidence>